<keyword evidence="2" id="KW-1185">Reference proteome</keyword>
<proteinExistence type="predicted"/>
<dbReference type="RefSeq" id="WP_219781189.1">
    <property type="nucleotide sequence ID" value="NZ_JAHXPT010000018.1"/>
</dbReference>
<accession>A0ABS7ASR4</accession>
<gene>
    <name evidence="1" type="ORF">KYD98_16700</name>
</gene>
<organism evidence="1 2">
    <name type="scientific">Clostridium weizhouense</name>
    <dbReference type="NCBI Taxonomy" id="2859781"/>
    <lineage>
        <taxon>Bacteria</taxon>
        <taxon>Bacillati</taxon>
        <taxon>Bacillota</taxon>
        <taxon>Clostridia</taxon>
        <taxon>Eubacteriales</taxon>
        <taxon>Clostridiaceae</taxon>
        <taxon>Clostridium</taxon>
    </lineage>
</organism>
<dbReference type="Pfam" id="PF12669">
    <property type="entry name" value="FeoB_associated"/>
    <property type="match status" value="1"/>
</dbReference>
<dbReference type="Proteomes" id="UP001519921">
    <property type="component" value="Unassembled WGS sequence"/>
</dbReference>
<comment type="caution">
    <text evidence="1">The sequence shown here is derived from an EMBL/GenBank/DDBJ whole genome shotgun (WGS) entry which is preliminary data.</text>
</comment>
<evidence type="ECO:0000313" key="1">
    <source>
        <dbReference type="EMBL" id="MBW6411722.1"/>
    </source>
</evidence>
<evidence type="ECO:0000313" key="2">
    <source>
        <dbReference type="Proteomes" id="UP001519921"/>
    </source>
</evidence>
<name>A0ABS7ASR4_9CLOT</name>
<sequence>MIATILISVIIFALMALVIAKQVKKAKNGEGGCGCGCSGCPSASACHGIKLAEKSNNIK</sequence>
<dbReference type="EMBL" id="JAHXPT010000018">
    <property type="protein sequence ID" value="MBW6411722.1"/>
    <property type="molecule type" value="Genomic_DNA"/>
</dbReference>
<protein>
    <submittedName>
        <fullName evidence="1">FeoB-associated Cys-rich membrane protein</fullName>
    </submittedName>
</protein>
<reference evidence="1 2" key="1">
    <citation type="submission" date="2021-07" db="EMBL/GenBank/DDBJ databases">
        <title>Clostridium weizhouense sp. nov., an anaerobic bacterium isolated from activated sludge of Petroleum wastewater.</title>
        <authorList>
            <person name="Li Q."/>
        </authorList>
    </citation>
    <scope>NUCLEOTIDE SEQUENCE [LARGE SCALE GENOMIC DNA]</scope>
    <source>
        <strain evidence="1 2">YB-6</strain>
    </source>
</reference>